<keyword evidence="1" id="KW-0472">Membrane</keyword>
<dbReference type="STRING" id="1058.SAMN05421783_10344"/>
<feature type="transmembrane region" description="Helical" evidence="1">
    <location>
        <begin position="74"/>
        <end position="95"/>
    </location>
</feature>
<dbReference type="OrthoDB" id="9795854at2"/>
<sequence>MIEESGVVVSIDGPNARVRIERRTVCGGCAAHGACGTSLIERYFGRGSIHVEALNQAQASVGERVMLGISEQGLLSASFAVYFAPLAGLLGGALAGEALAGFSEGGYGDAAALLGAALGFALALLWLRGYSARSRSRPEQQAVVCRIERGVPVGIPTAP</sequence>
<dbReference type="AlphaFoldDB" id="A0A1H2SLX8"/>
<gene>
    <name evidence="2" type="ORF">SAMN05421783_10344</name>
</gene>
<keyword evidence="1" id="KW-1133">Transmembrane helix</keyword>
<organism evidence="2 3">
    <name type="scientific">Thiocapsa roseopersicina</name>
    <dbReference type="NCBI Taxonomy" id="1058"/>
    <lineage>
        <taxon>Bacteria</taxon>
        <taxon>Pseudomonadati</taxon>
        <taxon>Pseudomonadota</taxon>
        <taxon>Gammaproteobacteria</taxon>
        <taxon>Chromatiales</taxon>
        <taxon>Chromatiaceae</taxon>
        <taxon>Thiocapsa</taxon>
    </lineage>
</organism>
<dbReference type="PANTHER" id="PTHR35867:SF1">
    <property type="entry name" value="PROTEIN RSEC"/>
    <property type="match status" value="1"/>
</dbReference>
<keyword evidence="1" id="KW-0812">Transmembrane</keyword>
<protein>
    <submittedName>
        <fullName evidence="2">Positive regulator of sigma(E), RseC/MucC</fullName>
    </submittedName>
</protein>
<reference evidence="3" key="1">
    <citation type="submission" date="2016-10" db="EMBL/GenBank/DDBJ databases">
        <authorList>
            <person name="Varghese N."/>
            <person name="Submissions S."/>
        </authorList>
    </citation>
    <scope>NUCLEOTIDE SEQUENCE [LARGE SCALE GENOMIC DNA]</scope>
    <source>
        <strain evidence="3">DSM 217</strain>
    </source>
</reference>
<dbReference type="InterPro" id="IPR026268">
    <property type="entry name" value="RseC"/>
</dbReference>
<dbReference type="EMBL" id="FNNZ01000003">
    <property type="protein sequence ID" value="SDW32621.1"/>
    <property type="molecule type" value="Genomic_DNA"/>
</dbReference>
<dbReference type="Proteomes" id="UP000198816">
    <property type="component" value="Unassembled WGS sequence"/>
</dbReference>
<proteinExistence type="predicted"/>
<accession>A0A1H2SLX8</accession>
<evidence type="ECO:0000256" key="1">
    <source>
        <dbReference type="SAM" id="Phobius"/>
    </source>
</evidence>
<dbReference type="PANTHER" id="PTHR35867">
    <property type="entry name" value="PROTEIN RSEC"/>
    <property type="match status" value="1"/>
</dbReference>
<evidence type="ECO:0000313" key="3">
    <source>
        <dbReference type="Proteomes" id="UP000198816"/>
    </source>
</evidence>
<keyword evidence="3" id="KW-1185">Reference proteome</keyword>
<dbReference type="InterPro" id="IPR007359">
    <property type="entry name" value="SigmaE_reg_RseC_MucC"/>
</dbReference>
<feature type="transmembrane region" description="Helical" evidence="1">
    <location>
        <begin position="107"/>
        <end position="127"/>
    </location>
</feature>
<dbReference type="PIRSF" id="PIRSF004923">
    <property type="entry name" value="RseC"/>
    <property type="match status" value="1"/>
</dbReference>
<name>A0A1H2SLX8_THIRO</name>
<evidence type="ECO:0000313" key="2">
    <source>
        <dbReference type="EMBL" id="SDW32621.1"/>
    </source>
</evidence>
<dbReference type="Pfam" id="PF04246">
    <property type="entry name" value="RseC_MucC"/>
    <property type="match status" value="1"/>
</dbReference>
<dbReference type="RefSeq" id="WP_093028534.1">
    <property type="nucleotide sequence ID" value="NZ_FNNZ01000003.1"/>
</dbReference>